<evidence type="ECO:0000313" key="4">
    <source>
        <dbReference type="Proteomes" id="UP000323166"/>
    </source>
</evidence>
<reference evidence="3 4" key="1">
    <citation type="submission" date="2019-07" db="EMBL/GenBank/DDBJ databases">
        <title>Genomic Encyclopedia of Type Strains, Phase I: the one thousand microbial genomes (KMG-I) project.</title>
        <authorList>
            <person name="Kyrpides N."/>
        </authorList>
    </citation>
    <scope>NUCLEOTIDE SEQUENCE [LARGE SCALE GENOMIC DNA]</scope>
    <source>
        <strain evidence="3 4">DSM 6562</strain>
    </source>
</reference>
<dbReference type="InterPro" id="IPR012337">
    <property type="entry name" value="RNaseH-like_sf"/>
</dbReference>
<dbReference type="EMBL" id="VNHM01000039">
    <property type="protein sequence ID" value="TYO91147.1"/>
    <property type="molecule type" value="Genomic_DNA"/>
</dbReference>
<feature type="region of interest" description="Disordered" evidence="1">
    <location>
        <begin position="401"/>
        <end position="459"/>
    </location>
</feature>
<dbReference type="Pfam" id="PF00665">
    <property type="entry name" value="rve"/>
    <property type="match status" value="1"/>
</dbReference>
<dbReference type="GO" id="GO:0015074">
    <property type="term" value="P:DNA integration"/>
    <property type="evidence" value="ECO:0007669"/>
    <property type="project" value="InterPro"/>
</dbReference>
<dbReference type="InterPro" id="IPR036397">
    <property type="entry name" value="RNaseH_sf"/>
</dbReference>
<name>A0A5S4ZN42_9FIRM</name>
<organism evidence="3 4">
    <name type="scientific">Desulfallas thermosapovorans DSM 6562</name>
    <dbReference type="NCBI Taxonomy" id="1121431"/>
    <lineage>
        <taxon>Bacteria</taxon>
        <taxon>Bacillati</taxon>
        <taxon>Bacillota</taxon>
        <taxon>Clostridia</taxon>
        <taxon>Eubacteriales</taxon>
        <taxon>Desulfallaceae</taxon>
        <taxon>Desulfallas</taxon>
    </lineage>
</organism>
<dbReference type="PANTHER" id="PTHR35004:SF6">
    <property type="entry name" value="TRANSPOSASE"/>
    <property type="match status" value="1"/>
</dbReference>
<dbReference type="RefSeq" id="WP_166512878.1">
    <property type="nucleotide sequence ID" value="NZ_VNHM01000039.1"/>
</dbReference>
<protein>
    <submittedName>
        <fullName evidence="3">Mu transposase-like protein</fullName>
    </submittedName>
</protein>
<dbReference type="SUPFAM" id="SSF46689">
    <property type="entry name" value="Homeodomain-like"/>
    <property type="match status" value="1"/>
</dbReference>
<dbReference type="AlphaFoldDB" id="A0A5S4ZN42"/>
<accession>A0A5S4ZN42</accession>
<sequence length="459" mass="53553">MLDEKEREKIALKKFSLIAPVLNNQTVNQKEYFKKLAAKPVDMPHYGPRRYTVKTFEWWLYLYRRHGLEGLKPGYRSDRGKSRRVTEEIALKIREKKAAKPKLSGILLYEELVKDGVFTPDKLSQATFYRFLAQNQELVNSQDTGTEEKEMKRFAHQKVNQLWQTDILYGPYLKLGRVKKRTYLIAYIDDASRLITHARFSWEQNFEAIRDIFKDAILKRGLPKLLYTDNGKVYRCGQLAFICASLGCSLLHAEPFSPNQKGKIERFFRTVRMRFLSLIEPEKIKSLEELNLRFWEWLEDDYQRKMHSALQMSPLDYFMSQADEVRMFLDPALLDELFLLRVTRKVNHDATLSLESVLYETDQKLANTRLEVRYEPRWLNNPAQPVFLYREGVKVGEARQVNLSENASARRKGPGRPATRGEPEDTLPVQTRKPIAEPVVSFSSIFETQHDSTGKAGDV</sequence>
<dbReference type="PANTHER" id="PTHR35004">
    <property type="entry name" value="TRANSPOSASE RV3428C-RELATED"/>
    <property type="match status" value="1"/>
</dbReference>
<evidence type="ECO:0000313" key="3">
    <source>
        <dbReference type="EMBL" id="TYO91147.1"/>
    </source>
</evidence>
<proteinExistence type="predicted"/>
<evidence type="ECO:0000259" key="2">
    <source>
        <dbReference type="PROSITE" id="PS50994"/>
    </source>
</evidence>
<dbReference type="PROSITE" id="PS50994">
    <property type="entry name" value="INTEGRASE"/>
    <property type="match status" value="1"/>
</dbReference>
<dbReference type="Gene3D" id="3.30.420.10">
    <property type="entry name" value="Ribonuclease H-like superfamily/Ribonuclease H"/>
    <property type="match status" value="1"/>
</dbReference>
<evidence type="ECO:0000256" key="1">
    <source>
        <dbReference type="SAM" id="MobiDB-lite"/>
    </source>
</evidence>
<comment type="caution">
    <text evidence="3">The sequence shown here is derived from an EMBL/GenBank/DDBJ whole genome shotgun (WGS) entry which is preliminary data.</text>
</comment>
<gene>
    <name evidence="3" type="ORF">LX24_02971</name>
</gene>
<dbReference type="InterPro" id="IPR001584">
    <property type="entry name" value="Integrase_cat-core"/>
</dbReference>
<feature type="domain" description="Integrase catalytic" evidence="2">
    <location>
        <begin position="154"/>
        <end position="322"/>
    </location>
</feature>
<keyword evidence="4" id="KW-1185">Reference proteome</keyword>
<dbReference type="InterPro" id="IPR009057">
    <property type="entry name" value="Homeodomain-like_sf"/>
</dbReference>
<dbReference type="GO" id="GO:0003676">
    <property type="term" value="F:nucleic acid binding"/>
    <property type="evidence" value="ECO:0007669"/>
    <property type="project" value="InterPro"/>
</dbReference>
<feature type="compositionally biased region" description="Basic and acidic residues" evidence="1">
    <location>
        <begin position="448"/>
        <end position="459"/>
    </location>
</feature>
<dbReference type="Proteomes" id="UP000323166">
    <property type="component" value="Unassembled WGS sequence"/>
</dbReference>
<dbReference type="SUPFAM" id="SSF53098">
    <property type="entry name" value="Ribonuclease H-like"/>
    <property type="match status" value="1"/>
</dbReference>